<name>A0A229WW20_9EURO</name>
<accession>A0A229WW20</accession>
<proteinExistence type="predicted"/>
<keyword evidence="2" id="KW-0677">Repeat</keyword>
<gene>
    <name evidence="6" type="ORF">CFD26_101077</name>
</gene>
<dbReference type="Proteomes" id="UP000215289">
    <property type="component" value="Unassembled WGS sequence"/>
</dbReference>
<comment type="caution">
    <text evidence="6">The sequence shown here is derived from an EMBL/GenBank/DDBJ whole genome shotgun (WGS) entry which is preliminary data.</text>
</comment>
<feature type="compositionally biased region" description="Low complexity" evidence="3">
    <location>
        <begin position="512"/>
        <end position="528"/>
    </location>
</feature>
<dbReference type="AlphaFoldDB" id="A0A229WW20"/>
<feature type="compositionally biased region" description="Basic and acidic residues" evidence="3">
    <location>
        <begin position="597"/>
        <end position="607"/>
    </location>
</feature>
<feature type="region of interest" description="Disordered" evidence="3">
    <location>
        <begin position="565"/>
        <end position="628"/>
    </location>
</feature>
<dbReference type="STRING" id="1245748.A0A229WW20"/>
<dbReference type="EMBL" id="NIDN02000286">
    <property type="protein sequence ID" value="RLL93607.1"/>
    <property type="molecule type" value="Genomic_DNA"/>
</dbReference>
<dbReference type="InterPro" id="IPR056737">
    <property type="entry name" value="Beta-prop_ATRN-MKLN-like"/>
</dbReference>
<evidence type="ECO:0000256" key="3">
    <source>
        <dbReference type="SAM" id="MobiDB-lite"/>
    </source>
</evidence>
<dbReference type="SUPFAM" id="SSF117281">
    <property type="entry name" value="Kelch motif"/>
    <property type="match status" value="1"/>
</dbReference>
<evidence type="ECO:0000259" key="5">
    <source>
        <dbReference type="Pfam" id="PF24981"/>
    </source>
</evidence>
<dbReference type="Gene3D" id="2.120.10.80">
    <property type="entry name" value="Kelch-type beta propeller"/>
    <property type="match status" value="1"/>
</dbReference>
<dbReference type="PANTHER" id="PTHR46228">
    <property type="entry name" value="KELCH DOMAIN-CONTAINING PROTEIN"/>
    <property type="match status" value="1"/>
</dbReference>
<keyword evidence="4" id="KW-0812">Transmembrane</keyword>
<dbReference type="PANTHER" id="PTHR46228:SF2">
    <property type="entry name" value="KELCH REPEAT PROTEIN (AFU_ORTHOLOGUE AFUA_4G14350)"/>
    <property type="match status" value="1"/>
</dbReference>
<organism evidence="6 7">
    <name type="scientific">Aspergillus turcosus</name>
    <dbReference type="NCBI Taxonomy" id="1245748"/>
    <lineage>
        <taxon>Eukaryota</taxon>
        <taxon>Fungi</taxon>
        <taxon>Dikarya</taxon>
        <taxon>Ascomycota</taxon>
        <taxon>Pezizomycotina</taxon>
        <taxon>Eurotiomycetes</taxon>
        <taxon>Eurotiomycetidae</taxon>
        <taxon>Eurotiales</taxon>
        <taxon>Aspergillaceae</taxon>
        <taxon>Aspergillus</taxon>
        <taxon>Aspergillus subgen. Fumigati</taxon>
    </lineage>
</organism>
<reference evidence="6 7" key="1">
    <citation type="submission" date="2018-08" db="EMBL/GenBank/DDBJ databases">
        <title>Draft genome sequences of two Aspergillus turcosus clinical strains isolated from bronchoalveolar lavage fluid: one azole-susceptible and the other azole-resistant.</title>
        <authorList>
            <person name="Parent-Michaud M."/>
            <person name="Dufresne P.J."/>
            <person name="Fournier E."/>
            <person name="Martineau C."/>
            <person name="Moreira S."/>
            <person name="Perkins V."/>
            <person name="De Repentigny L."/>
            <person name="Dufresne S.F."/>
        </authorList>
    </citation>
    <scope>NUCLEOTIDE SEQUENCE [LARGE SCALE GENOMIC DNA]</scope>
    <source>
        <strain evidence="6">HMR AF 1038</strain>
    </source>
</reference>
<feature type="transmembrane region" description="Helical" evidence="4">
    <location>
        <begin position="538"/>
        <end position="559"/>
    </location>
</feature>
<evidence type="ECO:0000256" key="1">
    <source>
        <dbReference type="ARBA" id="ARBA00022441"/>
    </source>
</evidence>
<evidence type="ECO:0000256" key="2">
    <source>
        <dbReference type="ARBA" id="ARBA00022737"/>
    </source>
</evidence>
<feature type="domain" description="Attractin/MKLN-like beta-propeller" evidence="5">
    <location>
        <begin position="188"/>
        <end position="465"/>
    </location>
</feature>
<dbReference type="InterPro" id="IPR015915">
    <property type="entry name" value="Kelch-typ_b-propeller"/>
</dbReference>
<dbReference type="OrthoDB" id="540004at2759"/>
<keyword evidence="7" id="KW-1185">Reference proteome</keyword>
<keyword evidence="4" id="KW-1133">Transmembrane helix</keyword>
<protein>
    <recommendedName>
        <fullName evidence="5">Attractin/MKLN-like beta-propeller domain-containing protein</fullName>
    </recommendedName>
</protein>
<keyword evidence="1" id="KW-0880">Kelch repeat</keyword>
<evidence type="ECO:0000256" key="4">
    <source>
        <dbReference type="SAM" id="Phobius"/>
    </source>
</evidence>
<evidence type="ECO:0000313" key="7">
    <source>
        <dbReference type="Proteomes" id="UP000215289"/>
    </source>
</evidence>
<evidence type="ECO:0000313" key="6">
    <source>
        <dbReference type="EMBL" id="RLL93607.1"/>
    </source>
</evidence>
<keyword evidence="4" id="KW-0472">Membrane</keyword>
<dbReference type="Pfam" id="PF24981">
    <property type="entry name" value="Beta-prop_ATRN-LZTR1"/>
    <property type="match status" value="1"/>
</dbReference>
<feature type="region of interest" description="Disordered" evidence="3">
    <location>
        <begin position="512"/>
        <end position="532"/>
    </location>
</feature>
<sequence length="628" mass="67233">MLEEVLMYGIWLPRPFLNQAKAELTGGLASQQEILVLKLVDRVTHKGLVGPTVNERVLNGIKVDGVYCLSEAAEAPRSEFSKLILFPLLFSAIICNGTLFIDGGEVRYLEDNRTISVYTAQDLETVDLSQSWTNSDQGLFKFIAKPYNASDAGAYPPSLNAGASYTDASNLFFYGGSIGNLNHSATVPPVATWKYNIQRNEWTDQGFGGVPLQRLAEGVIAQSSTGKAYYLGGIVTPGGNPTIDGTPGADNYIVSGLLSLDMKTLTWSNISSTGLNTYGTIGEGYMNIIESVGQAGILVAFGGYTRPIGSRLSVLASLQMDMNDQATVFDIASNNWYRQKSTGEIPPWRMAGCSIVVPAPDQSSFSIYVFGGMGTTVGNSDGDVYVLSLPSFQWIRVHEGNNVRIKHKCQLLGKHTMLVVGGTVPTDHAEYDPEPVNCDSGAFANGLGIFDLRTHTWLMNYNAQDSGDYTIHSAISDVIGGNSSGSANVREPQGGFANDTLASLFRKVATPTPSSASSATAPAPGPASQKGHLSKGGIAGIAVGCAFALGIGALLFFIANKRRKAKQRQNEPHPGAYPRSPSFPRYSHIRPLSGPFELDHTAERPIYEKPASPTHRPAQEPSGLPGDH</sequence>